<dbReference type="InterPro" id="IPR028345">
    <property type="entry name" value="Antibiotic_NAT-like"/>
</dbReference>
<reference evidence="6 7" key="1">
    <citation type="submission" date="2018-06" db="EMBL/GenBank/DDBJ databases">
        <title>Draft Genome Sequence of a Novel Marine Bacterium Related to the Verrucomicrobia.</title>
        <authorList>
            <person name="Vosseberg J."/>
            <person name="Martijn J."/>
            <person name="Ettema T.J.G."/>
        </authorList>
    </citation>
    <scope>NUCLEOTIDE SEQUENCE [LARGE SCALE GENOMIC DNA]</scope>
    <source>
        <strain evidence="6">TARA_B100001123</strain>
    </source>
</reference>
<dbReference type="EMBL" id="CP029803">
    <property type="protein sequence ID" value="AWT59214.1"/>
    <property type="molecule type" value="Genomic_DNA"/>
</dbReference>
<accession>A0A2Z4AGG9</accession>
<name>A0A2Z4AGG9_9BACT</name>
<evidence type="ECO:0000256" key="2">
    <source>
        <dbReference type="ARBA" id="ARBA00012882"/>
    </source>
</evidence>
<evidence type="ECO:0000256" key="5">
    <source>
        <dbReference type="RuleBase" id="RU365031"/>
    </source>
</evidence>
<dbReference type="PANTHER" id="PTHR11104">
    <property type="entry name" value="AMINOGLYCOSIDE N3-ACETYLTRANSFERASE"/>
    <property type="match status" value="1"/>
</dbReference>
<dbReference type="Proteomes" id="UP000247465">
    <property type="component" value="Chromosome"/>
</dbReference>
<dbReference type="KEGG" id="mtar:DF168_00395"/>
<evidence type="ECO:0000313" key="7">
    <source>
        <dbReference type="Proteomes" id="UP000247465"/>
    </source>
</evidence>
<dbReference type="Pfam" id="PF02522">
    <property type="entry name" value="Antibiotic_NAT"/>
    <property type="match status" value="1"/>
</dbReference>
<keyword evidence="4 5" id="KW-0012">Acyltransferase</keyword>
<evidence type="ECO:0000256" key="4">
    <source>
        <dbReference type="ARBA" id="ARBA00023315"/>
    </source>
</evidence>
<comment type="catalytic activity">
    <reaction evidence="5">
        <text>a 2-deoxystreptamine antibiotic + acetyl-CoA = an N(3)-acetyl-2-deoxystreptamine antibiotic + CoA + H(+)</text>
        <dbReference type="Rhea" id="RHEA:12665"/>
        <dbReference type="ChEBI" id="CHEBI:15378"/>
        <dbReference type="ChEBI" id="CHEBI:57287"/>
        <dbReference type="ChEBI" id="CHEBI:57288"/>
        <dbReference type="ChEBI" id="CHEBI:57921"/>
        <dbReference type="ChEBI" id="CHEBI:77452"/>
        <dbReference type="EC" id="2.3.1.81"/>
    </reaction>
</comment>
<sequence length="272" mass="29867">MNQNQLIAAFEKLGLKQGDAVFVHSSLSSIGLVEGGAATVVRALLGVLTKDGTLAVPSFTFRPKVCTLDLDNDPSGMGQISEKVRTLQEARRSTHLFHSVAAIGPKADELTRVHGPSAWAADGPFWKLCDLDFYILMLGLSYTTCTIFHLIEQMVQVPYRHWVQSKGVLRKSNAAEQPLPTAAFVPNPGFPGNDFNRLGKRMEELGLVRITPIGNAISRLFKAKTAVRLGIEEYRKDPLLFLKTNQVTTMLEEGVQFGADKCVVDPGAVFRR</sequence>
<dbReference type="GO" id="GO:0046353">
    <property type="term" value="F:aminoglycoside 3-N-acetyltransferase activity"/>
    <property type="evidence" value="ECO:0007669"/>
    <property type="project" value="UniProtKB-EC"/>
</dbReference>
<evidence type="ECO:0000313" key="6">
    <source>
        <dbReference type="EMBL" id="AWT59214.1"/>
    </source>
</evidence>
<keyword evidence="5" id="KW-0046">Antibiotic resistance</keyword>
<dbReference type="InterPro" id="IPR003679">
    <property type="entry name" value="Amioglycoside_AcTrfase"/>
</dbReference>
<dbReference type="EC" id="2.3.1.-" evidence="5"/>
<dbReference type="GO" id="GO:0046677">
    <property type="term" value="P:response to antibiotic"/>
    <property type="evidence" value="ECO:0007669"/>
    <property type="project" value="UniProtKB-KW"/>
</dbReference>
<organism evidence="6 7">
    <name type="scientific">Candidatus Moanibacter tarae</name>
    <dbReference type="NCBI Taxonomy" id="2200854"/>
    <lineage>
        <taxon>Bacteria</taxon>
        <taxon>Pseudomonadati</taxon>
        <taxon>Verrucomicrobiota</taxon>
        <taxon>Opitutia</taxon>
        <taxon>Puniceicoccales</taxon>
        <taxon>Puniceicoccales incertae sedis</taxon>
        <taxon>Candidatus Moanibacter</taxon>
    </lineage>
</organism>
<gene>
    <name evidence="6" type="primary">yokD_1</name>
    <name evidence="6" type="ORF">DF168_00395</name>
</gene>
<evidence type="ECO:0000256" key="3">
    <source>
        <dbReference type="ARBA" id="ARBA00022679"/>
    </source>
</evidence>
<evidence type="ECO:0000256" key="1">
    <source>
        <dbReference type="ARBA" id="ARBA00006383"/>
    </source>
</evidence>
<keyword evidence="3 5" id="KW-0808">Transferase</keyword>
<dbReference type="PANTHER" id="PTHR11104:SF0">
    <property type="entry name" value="SPBETA PROPHAGE-DERIVED AMINOGLYCOSIDE N(3')-ACETYLTRANSFERASE-LIKE PROTEIN YOKD"/>
    <property type="match status" value="1"/>
</dbReference>
<protein>
    <recommendedName>
        <fullName evidence="2 5">Aminoglycoside N(3)-acetyltransferase</fullName>
        <ecNumber evidence="5">2.3.1.-</ecNumber>
    </recommendedName>
</protein>
<dbReference type="SUPFAM" id="SSF110710">
    <property type="entry name" value="TTHA0583/YokD-like"/>
    <property type="match status" value="1"/>
</dbReference>
<dbReference type="AlphaFoldDB" id="A0A2Z4AGG9"/>
<proteinExistence type="inferred from homology"/>
<comment type="similarity">
    <text evidence="1 5">Belongs to the antibiotic N-acetyltransferase family.</text>
</comment>